<evidence type="ECO:0000256" key="2">
    <source>
        <dbReference type="ARBA" id="ARBA00023012"/>
    </source>
</evidence>
<evidence type="ECO:0000313" key="6">
    <source>
        <dbReference type="Proteomes" id="UP000789759"/>
    </source>
</evidence>
<dbReference type="Gene3D" id="3.40.50.2300">
    <property type="match status" value="1"/>
</dbReference>
<evidence type="ECO:0000313" key="5">
    <source>
        <dbReference type="EMBL" id="CAG8773338.1"/>
    </source>
</evidence>
<sequence>AVTLIDSKSSSSFFSDIDQIKSHKISLILTEYNLPIMSGFDASQAIRAMKPPISSIPIIVLTSLPVEEIRNKCIKSGINDYLAKPLKHDELDKVLTKWIGKN</sequence>
<protein>
    <submittedName>
        <fullName evidence="5">20011_t:CDS:1</fullName>
    </submittedName>
</protein>
<dbReference type="PANTHER" id="PTHR45339:SF1">
    <property type="entry name" value="HYBRID SIGNAL TRANSDUCTION HISTIDINE KINASE J"/>
    <property type="match status" value="1"/>
</dbReference>
<feature type="domain" description="Response regulatory" evidence="4">
    <location>
        <begin position="1"/>
        <end position="99"/>
    </location>
</feature>
<organism evidence="5 6">
    <name type="scientific">Cetraspora pellucida</name>
    <dbReference type="NCBI Taxonomy" id="1433469"/>
    <lineage>
        <taxon>Eukaryota</taxon>
        <taxon>Fungi</taxon>
        <taxon>Fungi incertae sedis</taxon>
        <taxon>Mucoromycota</taxon>
        <taxon>Glomeromycotina</taxon>
        <taxon>Glomeromycetes</taxon>
        <taxon>Diversisporales</taxon>
        <taxon>Gigasporaceae</taxon>
        <taxon>Cetraspora</taxon>
    </lineage>
</organism>
<comment type="caution">
    <text evidence="3">Lacks conserved residue(s) required for the propagation of feature annotation.</text>
</comment>
<dbReference type="PROSITE" id="PS50110">
    <property type="entry name" value="RESPONSE_REGULATORY"/>
    <property type="match status" value="1"/>
</dbReference>
<comment type="caution">
    <text evidence="5">The sequence shown here is derived from an EMBL/GenBank/DDBJ whole genome shotgun (WGS) entry which is preliminary data.</text>
</comment>
<keyword evidence="2" id="KW-0902">Two-component regulatory system</keyword>
<dbReference type="AlphaFoldDB" id="A0A9N9NYR9"/>
<evidence type="ECO:0000256" key="3">
    <source>
        <dbReference type="PROSITE-ProRule" id="PRU00169"/>
    </source>
</evidence>
<dbReference type="OrthoDB" id="60033at2759"/>
<keyword evidence="6" id="KW-1185">Reference proteome</keyword>
<reference evidence="5" key="1">
    <citation type="submission" date="2021-06" db="EMBL/GenBank/DDBJ databases">
        <authorList>
            <person name="Kallberg Y."/>
            <person name="Tangrot J."/>
            <person name="Rosling A."/>
        </authorList>
    </citation>
    <scope>NUCLEOTIDE SEQUENCE</scope>
    <source>
        <strain evidence="5">FL966</strain>
    </source>
</reference>
<dbReference type="PANTHER" id="PTHR45339">
    <property type="entry name" value="HYBRID SIGNAL TRANSDUCTION HISTIDINE KINASE J"/>
    <property type="match status" value="1"/>
</dbReference>
<accession>A0A9N9NYR9</accession>
<dbReference type="InterPro" id="IPR001789">
    <property type="entry name" value="Sig_transdc_resp-reg_receiver"/>
</dbReference>
<feature type="non-terminal residue" evidence="5">
    <location>
        <position position="1"/>
    </location>
</feature>
<evidence type="ECO:0000256" key="1">
    <source>
        <dbReference type="ARBA" id="ARBA00022553"/>
    </source>
</evidence>
<name>A0A9N9NYR9_9GLOM</name>
<evidence type="ECO:0000259" key="4">
    <source>
        <dbReference type="PROSITE" id="PS50110"/>
    </source>
</evidence>
<dbReference type="InterPro" id="IPR011006">
    <property type="entry name" value="CheY-like_superfamily"/>
</dbReference>
<dbReference type="Pfam" id="PF00072">
    <property type="entry name" value="Response_reg"/>
    <property type="match status" value="1"/>
</dbReference>
<dbReference type="CDD" id="cd17546">
    <property type="entry name" value="REC_hyHK_CKI1_RcsC-like"/>
    <property type="match status" value="1"/>
</dbReference>
<proteinExistence type="predicted"/>
<dbReference type="EMBL" id="CAJVQA010022344">
    <property type="protein sequence ID" value="CAG8773338.1"/>
    <property type="molecule type" value="Genomic_DNA"/>
</dbReference>
<gene>
    <name evidence="5" type="ORF">CPELLU_LOCUS15989</name>
</gene>
<dbReference type="Proteomes" id="UP000789759">
    <property type="component" value="Unassembled WGS sequence"/>
</dbReference>
<dbReference type="SUPFAM" id="SSF52172">
    <property type="entry name" value="CheY-like"/>
    <property type="match status" value="1"/>
</dbReference>
<dbReference type="GO" id="GO:0000160">
    <property type="term" value="P:phosphorelay signal transduction system"/>
    <property type="evidence" value="ECO:0007669"/>
    <property type="project" value="UniProtKB-KW"/>
</dbReference>
<keyword evidence="1" id="KW-0597">Phosphoprotein</keyword>